<dbReference type="InterPro" id="IPR042627">
    <property type="entry name" value="FBXW2"/>
</dbReference>
<dbReference type="SMART" id="SM00256">
    <property type="entry name" value="FBOX"/>
    <property type="match status" value="1"/>
</dbReference>
<dbReference type="InterPro" id="IPR015943">
    <property type="entry name" value="WD40/YVTN_repeat-like_dom_sf"/>
</dbReference>
<dbReference type="InterPro" id="IPR001680">
    <property type="entry name" value="WD40_rpt"/>
</dbReference>
<evidence type="ECO:0000256" key="1">
    <source>
        <dbReference type="ARBA" id="ARBA00022574"/>
    </source>
</evidence>
<feature type="domain" description="F-box" evidence="5">
    <location>
        <begin position="59"/>
        <end position="105"/>
    </location>
</feature>
<evidence type="ECO:0000256" key="2">
    <source>
        <dbReference type="ARBA" id="ARBA00022737"/>
    </source>
</evidence>
<protein>
    <recommendedName>
        <fullName evidence="5">F-box domain-containing protein</fullName>
    </recommendedName>
</protein>
<dbReference type="InterPro" id="IPR011047">
    <property type="entry name" value="Quinoprotein_ADH-like_sf"/>
</dbReference>
<dbReference type="SUPFAM" id="SSF50998">
    <property type="entry name" value="Quinoprotein alcohol dehydrogenase-like"/>
    <property type="match status" value="1"/>
</dbReference>
<reference evidence="6 7" key="1">
    <citation type="submission" date="2020-08" db="EMBL/GenBank/DDBJ databases">
        <title>Plant Genome Project.</title>
        <authorList>
            <person name="Zhang R.-G."/>
        </authorList>
    </citation>
    <scope>NUCLEOTIDE SEQUENCE [LARGE SCALE GENOMIC DNA]</scope>
    <source>
        <tissue evidence="6">Rhizome</tissue>
    </source>
</reference>
<feature type="transmembrane region" description="Helical" evidence="4">
    <location>
        <begin position="184"/>
        <end position="205"/>
    </location>
</feature>
<proteinExistence type="predicted"/>
<dbReference type="SUPFAM" id="SSF81383">
    <property type="entry name" value="F-box domain"/>
    <property type="match status" value="1"/>
</dbReference>
<sequence>MDASHRGRYSDFDARAGGGGGGSKSSLTIEPSGSDGHRGFAAESRGSGGSGGKRSLTGSLSIYSLDVDLLCTIFSLLDHFDLVRCSVVCKAWYHVVYTSSLMRDLYEKRNSCIKLTAKSLPLEISTKFYLGELAMEEHKLSFRRASAKVDQWNGHHTRVNICRMKRGVVLSGVGDKVLSSSEEVWLGFGNFLLIFCVLLTVLRLWSAKSCKYMDEYIIPETDKLVDYEFDENKIVGLTNSKLCIWRRHGQRGIFQSHEGVFTRGLCMSIPSATIASSSPSAFVVPRDKSWMLDFGASAHITGNKSIFSSSFVPSSLSLVRLANDTYSSITGRSIVYTRRARLKPDSCPSPPIPADPNALRPFDIDLRLFVQDVRGKTNVRIYEGADCGDATQRIQDVSRARAMARAWSLSRGEAVIVCYQGGSSGELGTRALSYIDPEAVIGCEDGRVRVFDMYSGKCSRIFRVHSGPVTCLALTDDQLIIGGSTFGNIAVVDLTSGERLGFARSNYCPTGDLPANVKSSQIISIFPPSDAGLKTLSYNTNSHLLFAGSTSGYAHCWDIRTMRSVWETRVSPNVIYSVHHLSIDTSTLAVGGLDGVLRILDQRTGEILSSLVMDDAAISIKSAHDNQKVSEKKARSLPQNACLYNVPRSLRPPITCLSVGMKKIVTTHNEKFIRIWRFQDNI</sequence>
<keyword evidence="4" id="KW-0812">Transmembrane</keyword>
<gene>
    <name evidence="6" type="ORF">ZIOFF_062078</name>
</gene>
<accession>A0A8J5F174</accession>
<dbReference type="SMART" id="SM00320">
    <property type="entry name" value="WD40"/>
    <property type="match status" value="4"/>
</dbReference>
<keyword evidence="4" id="KW-0472">Membrane</keyword>
<organism evidence="6 7">
    <name type="scientific">Zingiber officinale</name>
    <name type="common">Ginger</name>
    <name type="synonym">Amomum zingiber</name>
    <dbReference type="NCBI Taxonomy" id="94328"/>
    <lineage>
        <taxon>Eukaryota</taxon>
        <taxon>Viridiplantae</taxon>
        <taxon>Streptophyta</taxon>
        <taxon>Embryophyta</taxon>
        <taxon>Tracheophyta</taxon>
        <taxon>Spermatophyta</taxon>
        <taxon>Magnoliopsida</taxon>
        <taxon>Liliopsida</taxon>
        <taxon>Zingiberales</taxon>
        <taxon>Zingiberaceae</taxon>
        <taxon>Zingiber</taxon>
    </lineage>
</organism>
<evidence type="ECO:0000313" key="7">
    <source>
        <dbReference type="Proteomes" id="UP000734854"/>
    </source>
</evidence>
<dbReference type="InterPro" id="IPR001810">
    <property type="entry name" value="F-box_dom"/>
</dbReference>
<dbReference type="Gene3D" id="1.20.1280.50">
    <property type="match status" value="1"/>
</dbReference>
<dbReference type="PANTHER" id="PTHR44436">
    <property type="entry name" value="F-BOX/WD REPEAT-CONTAINING PROTEIN 2"/>
    <property type="match status" value="1"/>
</dbReference>
<keyword evidence="7" id="KW-1185">Reference proteome</keyword>
<dbReference type="PANTHER" id="PTHR44436:SF1">
    <property type="entry name" value="F-BOX_WD REPEAT-CONTAINING PROTEIN 2"/>
    <property type="match status" value="1"/>
</dbReference>
<feature type="region of interest" description="Disordered" evidence="3">
    <location>
        <begin position="1"/>
        <end position="54"/>
    </location>
</feature>
<dbReference type="Pfam" id="PF12937">
    <property type="entry name" value="F-box-like"/>
    <property type="match status" value="1"/>
</dbReference>
<dbReference type="AlphaFoldDB" id="A0A8J5F174"/>
<dbReference type="InterPro" id="IPR036047">
    <property type="entry name" value="F-box-like_dom_sf"/>
</dbReference>
<feature type="compositionally biased region" description="Basic and acidic residues" evidence="3">
    <location>
        <begin position="1"/>
        <end position="14"/>
    </location>
</feature>
<keyword evidence="2" id="KW-0677">Repeat</keyword>
<evidence type="ECO:0000256" key="3">
    <source>
        <dbReference type="SAM" id="MobiDB-lite"/>
    </source>
</evidence>
<name>A0A8J5F174_ZINOF</name>
<keyword evidence="1" id="KW-0853">WD repeat</keyword>
<dbReference type="Proteomes" id="UP000734854">
    <property type="component" value="Unassembled WGS sequence"/>
</dbReference>
<evidence type="ECO:0000259" key="5">
    <source>
        <dbReference type="PROSITE" id="PS50181"/>
    </source>
</evidence>
<dbReference type="PROSITE" id="PS50181">
    <property type="entry name" value="FBOX"/>
    <property type="match status" value="1"/>
</dbReference>
<comment type="caution">
    <text evidence="6">The sequence shown here is derived from an EMBL/GenBank/DDBJ whole genome shotgun (WGS) entry which is preliminary data.</text>
</comment>
<dbReference type="EMBL" id="JACMSC010000017">
    <property type="protein sequence ID" value="KAG6478635.1"/>
    <property type="molecule type" value="Genomic_DNA"/>
</dbReference>
<dbReference type="Gene3D" id="2.130.10.10">
    <property type="entry name" value="YVTN repeat-like/Quinoprotein amine dehydrogenase"/>
    <property type="match status" value="1"/>
</dbReference>
<evidence type="ECO:0000313" key="6">
    <source>
        <dbReference type="EMBL" id="KAG6478635.1"/>
    </source>
</evidence>
<keyword evidence="4" id="KW-1133">Transmembrane helix</keyword>
<evidence type="ECO:0000256" key="4">
    <source>
        <dbReference type="SAM" id="Phobius"/>
    </source>
</evidence>